<dbReference type="GeneID" id="26306371"/>
<reference evidence="2" key="1">
    <citation type="journal article" date="2014" name="Genome Announc.">
        <title>Draft Genome Sequence of the Yeast Pseudozyma antarctica Type Strain JCM10317, a Producer of the Glycolipid Biosurfactants, Mannosylerythritol Lipids.</title>
        <authorList>
            <person name="Saika A."/>
            <person name="Koike H."/>
            <person name="Hori T."/>
            <person name="Fukuoka T."/>
            <person name="Sato S."/>
            <person name="Habe H."/>
            <person name="Kitamoto D."/>
            <person name="Morita T."/>
        </authorList>
    </citation>
    <scope>NUCLEOTIDE SEQUENCE [LARGE SCALE GENOMIC DNA]</scope>
    <source>
        <strain evidence="2">JCM 10317</strain>
    </source>
</reference>
<dbReference type="EMBL" id="DF830084">
    <property type="protein sequence ID" value="GAK67298.1"/>
    <property type="molecule type" value="Genomic_DNA"/>
</dbReference>
<organism evidence="1 2">
    <name type="scientific">Pseudozyma antarctica</name>
    <name type="common">Yeast</name>
    <name type="synonym">Candida antarctica</name>
    <dbReference type="NCBI Taxonomy" id="84753"/>
    <lineage>
        <taxon>Eukaryota</taxon>
        <taxon>Fungi</taxon>
        <taxon>Dikarya</taxon>
        <taxon>Basidiomycota</taxon>
        <taxon>Ustilaginomycotina</taxon>
        <taxon>Ustilaginomycetes</taxon>
        <taxon>Ustilaginales</taxon>
        <taxon>Ustilaginaceae</taxon>
        <taxon>Moesziomyces</taxon>
    </lineage>
</organism>
<protein>
    <submittedName>
        <fullName evidence="1">Uncharacterized protein</fullName>
    </submittedName>
</protein>
<gene>
    <name evidence="1" type="ORF">PAN0_017d5525</name>
</gene>
<dbReference type="AlphaFoldDB" id="A0A081CKV2"/>
<keyword evidence="2" id="KW-1185">Reference proteome</keyword>
<sequence length="182" mass="20708">MLAKPKFIIVTVCLALVLMSSVMSAHYPGASDLDINLNGYEALCGKDSDRKHPCFTHWWIGLDRAVVEFDNKAIDVRKEVMVKDDHWTDFGMKDASEPFSLTYLDTNTAQLFYSNYNPVDGCYDIEVSISTYVRGWRIWVSDEIGDDRDLDTQNGLSSKTRFCTKWLHIHVKPDGRGNPSGY</sequence>
<name>A0A081CKV2_PSEA2</name>
<dbReference type="Proteomes" id="UP000053758">
    <property type="component" value="Unassembled WGS sequence"/>
</dbReference>
<accession>A0A081CKV2</accession>
<evidence type="ECO:0000313" key="2">
    <source>
        <dbReference type="Proteomes" id="UP000053758"/>
    </source>
</evidence>
<dbReference type="HOGENOM" id="CLU_111242_0_0_1"/>
<evidence type="ECO:0000313" key="1">
    <source>
        <dbReference type="EMBL" id="GAK67298.1"/>
    </source>
</evidence>
<dbReference type="RefSeq" id="XP_014654585.1">
    <property type="nucleotide sequence ID" value="XM_014799099.1"/>
</dbReference>
<dbReference type="OrthoDB" id="2548679at2759"/>
<proteinExistence type="predicted"/>